<protein>
    <submittedName>
        <fullName evidence="8">EamA family transporter</fullName>
    </submittedName>
</protein>
<evidence type="ECO:0000313" key="9">
    <source>
        <dbReference type="Proteomes" id="UP001596037"/>
    </source>
</evidence>
<feature type="domain" description="EamA" evidence="7">
    <location>
        <begin position="11"/>
        <end position="145"/>
    </location>
</feature>
<dbReference type="SUPFAM" id="SSF103481">
    <property type="entry name" value="Multidrug resistance efflux transporter EmrE"/>
    <property type="match status" value="2"/>
</dbReference>
<dbReference type="RefSeq" id="WP_376850060.1">
    <property type="nucleotide sequence ID" value="NZ_JBHSMF010000006.1"/>
</dbReference>
<comment type="caution">
    <text evidence="8">The sequence shown here is derived from an EMBL/GenBank/DDBJ whole genome shotgun (WGS) entry which is preliminary data.</text>
</comment>
<evidence type="ECO:0000256" key="3">
    <source>
        <dbReference type="ARBA" id="ARBA00022692"/>
    </source>
</evidence>
<dbReference type="PANTHER" id="PTHR32322">
    <property type="entry name" value="INNER MEMBRANE TRANSPORTER"/>
    <property type="match status" value="1"/>
</dbReference>
<name>A0ABW0NFD5_9BURK</name>
<feature type="transmembrane region" description="Helical" evidence="6">
    <location>
        <begin position="78"/>
        <end position="99"/>
    </location>
</feature>
<keyword evidence="5 6" id="KW-0472">Membrane</keyword>
<dbReference type="Pfam" id="PF00892">
    <property type="entry name" value="EamA"/>
    <property type="match status" value="2"/>
</dbReference>
<feature type="transmembrane region" description="Helical" evidence="6">
    <location>
        <begin position="271"/>
        <end position="288"/>
    </location>
</feature>
<keyword evidence="4 6" id="KW-1133">Transmembrane helix</keyword>
<evidence type="ECO:0000259" key="7">
    <source>
        <dbReference type="Pfam" id="PF00892"/>
    </source>
</evidence>
<feature type="domain" description="EamA" evidence="7">
    <location>
        <begin position="158"/>
        <end position="285"/>
    </location>
</feature>
<evidence type="ECO:0000313" key="8">
    <source>
        <dbReference type="EMBL" id="MFC5497992.1"/>
    </source>
</evidence>
<feature type="transmembrane region" description="Helical" evidence="6">
    <location>
        <begin position="247"/>
        <end position="265"/>
    </location>
</feature>
<evidence type="ECO:0000256" key="4">
    <source>
        <dbReference type="ARBA" id="ARBA00022989"/>
    </source>
</evidence>
<dbReference type="Gene3D" id="1.10.3730.20">
    <property type="match status" value="2"/>
</dbReference>
<dbReference type="InterPro" id="IPR037185">
    <property type="entry name" value="EmrE-like"/>
</dbReference>
<comment type="subcellular location">
    <subcellularLocation>
        <location evidence="1">Membrane</location>
        <topology evidence="1">Multi-pass membrane protein</topology>
    </subcellularLocation>
</comment>
<dbReference type="EMBL" id="JBHSMF010000006">
    <property type="protein sequence ID" value="MFC5497992.1"/>
    <property type="molecule type" value="Genomic_DNA"/>
</dbReference>
<evidence type="ECO:0000256" key="6">
    <source>
        <dbReference type="SAM" id="Phobius"/>
    </source>
</evidence>
<dbReference type="PANTHER" id="PTHR32322:SF2">
    <property type="entry name" value="EAMA DOMAIN-CONTAINING PROTEIN"/>
    <property type="match status" value="1"/>
</dbReference>
<organism evidence="8 9">
    <name type="scientific">Caenimonas terrae</name>
    <dbReference type="NCBI Taxonomy" id="696074"/>
    <lineage>
        <taxon>Bacteria</taxon>
        <taxon>Pseudomonadati</taxon>
        <taxon>Pseudomonadota</taxon>
        <taxon>Betaproteobacteria</taxon>
        <taxon>Burkholderiales</taxon>
        <taxon>Comamonadaceae</taxon>
        <taxon>Caenimonas</taxon>
    </lineage>
</organism>
<dbReference type="InterPro" id="IPR000620">
    <property type="entry name" value="EamA_dom"/>
</dbReference>
<feature type="transmembrane region" description="Helical" evidence="6">
    <location>
        <begin position="152"/>
        <end position="170"/>
    </location>
</feature>
<evidence type="ECO:0000256" key="5">
    <source>
        <dbReference type="ARBA" id="ARBA00023136"/>
    </source>
</evidence>
<sequence>MTSPTHRKLPRGVAAALLAALLFGAGTPAAKVLLAATSPWLLAALLYLGSGLGLLLWRRLRGAAPVRLPRAEWPWLAGAVLAGGVAGPVLLMVGLNGLAASTASLLLNAEGVFTALLAWTVFRENVDRRVALGMAAIVAGGVVLSWPGRVEAVAWLPALCVAGACAAWAVDNNLTRKVSLNDASWLAMVKGLAAGSTNLALALVLGAHWPSAGVIGAAALLGFASYGASLMLFVVALRELGTGRTGAYFSVAPFFGAVLAILFLGDPMTPQLLAAGTLMAIGVALHLSERHQHAHRHEPLAHGHAHVHGAGDEHHEHVHVPPVPPGTRHAHWHEHTELAHSHPHYPDAHHRHEH</sequence>
<feature type="transmembrane region" description="Helical" evidence="6">
    <location>
        <begin position="105"/>
        <end position="122"/>
    </location>
</feature>
<reference evidence="9" key="1">
    <citation type="journal article" date="2019" name="Int. J. Syst. Evol. Microbiol.">
        <title>The Global Catalogue of Microorganisms (GCM) 10K type strain sequencing project: providing services to taxonomists for standard genome sequencing and annotation.</title>
        <authorList>
            <consortium name="The Broad Institute Genomics Platform"/>
            <consortium name="The Broad Institute Genome Sequencing Center for Infectious Disease"/>
            <person name="Wu L."/>
            <person name="Ma J."/>
        </authorList>
    </citation>
    <scope>NUCLEOTIDE SEQUENCE [LARGE SCALE GENOMIC DNA]</scope>
    <source>
        <strain evidence="9">CCUG 57401</strain>
    </source>
</reference>
<evidence type="ECO:0000256" key="2">
    <source>
        <dbReference type="ARBA" id="ARBA00007362"/>
    </source>
</evidence>
<keyword evidence="9" id="KW-1185">Reference proteome</keyword>
<accession>A0ABW0NFD5</accession>
<gene>
    <name evidence="8" type="ORF">ACFPOE_10650</name>
</gene>
<dbReference type="Proteomes" id="UP001596037">
    <property type="component" value="Unassembled WGS sequence"/>
</dbReference>
<feature type="transmembrane region" description="Helical" evidence="6">
    <location>
        <begin position="39"/>
        <end position="57"/>
    </location>
</feature>
<keyword evidence="3 6" id="KW-0812">Transmembrane</keyword>
<proteinExistence type="inferred from homology"/>
<feature type="transmembrane region" description="Helical" evidence="6">
    <location>
        <begin position="129"/>
        <end position="146"/>
    </location>
</feature>
<feature type="transmembrane region" description="Helical" evidence="6">
    <location>
        <begin position="191"/>
        <end position="209"/>
    </location>
</feature>
<evidence type="ECO:0000256" key="1">
    <source>
        <dbReference type="ARBA" id="ARBA00004141"/>
    </source>
</evidence>
<comment type="similarity">
    <text evidence="2">Belongs to the EamA transporter family.</text>
</comment>
<feature type="transmembrane region" description="Helical" evidence="6">
    <location>
        <begin position="215"/>
        <end position="235"/>
    </location>
</feature>
<dbReference type="InterPro" id="IPR050638">
    <property type="entry name" value="AA-Vitamin_Transporters"/>
</dbReference>